<keyword evidence="4" id="KW-0274">FAD</keyword>
<organism evidence="7 8">
    <name type="scientific">Apiotrichum porosum</name>
    <dbReference type="NCBI Taxonomy" id="105984"/>
    <lineage>
        <taxon>Eukaryota</taxon>
        <taxon>Fungi</taxon>
        <taxon>Dikarya</taxon>
        <taxon>Basidiomycota</taxon>
        <taxon>Agaricomycotina</taxon>
        <taxon>Tremellomycetes</taxon>
        <taxon>Trichosporonales</taxon>
        <taxon>Trichosporonaceae</taxon>
        <taxon>Apiotrichum</taxon>
    </lineage>
</organism>
<dbReference type="OrthoDB" id="2219495at2759"/>
<protein>
    <recommendedName>
        <fullName evidence="6">FAD dependent oxidoreductase domain-containing protein</fullName>
    </recommendedName>
</protein>
<evidence type="ECO:0000256" key="5">
    <source>
        <dbReference type="ARBA" id="ARBA00023002"/>
    </source>
</evidence>
<keyword evidence="5" id="KW-0560">Oxidoreductase</keyword>
<dbReference type="InterPro" id="IPR045170">
    <property type="entry name" value="MTOX"/>
</dbReference>
<feature type="domain" description="FAD dependent oxidoreductase" evidence="6">
    <location>
        <begin position="10"/>
        <end position="368"/>
    </location>
</feature>
<evidence type="ECO:0000256" key="1">
    <source>
        <dbReference type="ARBA" id="ARBA00001974"/>
    </source>
</evidence>
<dbReference type="GO" id="GO:0050660">
    <property type="term" value="F:flavin adenine dinucleotide binding"/>
    <property type="evidence" value="ECO:0007669"/>
    <property type="project" value="InterPro"/>
</dbReference>
<comment type="cofactor">
    <cofactor evidence="1">
        <name>FAD</name>
        <dbReference type="ChEBI" id="CHEBI:57692"/>
    </cofactor>
</comment>
<keyword evidence="8" id="KW-1185">Reference proteome</keyword>
<dbReference type="SUPFAM" id="SSF51905">
    <property type="entry name" value="FAD/NAD(P)-binding domain"/>
    <property type="match status" value="1"/>
</dbReference>
<dbReference type="PANTHER" id="PTHR10961">
    <property type="entry name" value="PEROXISOMAL SARCOSINE OXIDASE"/>
    <property type="match status" value="1"/>
</dbReference>
<dbReference type="Proteomes" id="UP000279236">
    <property type="component" value="Unassembled WGS sequence"/>
</dbReference>
<dbReference type="GO" id="GO:0008115">
    <property type="term" value="F:sarcosine oxidase activity"/>
    <property type="evidence" value="ECO:0007669"/>
    <property type="project" value="TreeGrafter"/>
</dbReference>
<dbReference type="PANTHER" id="PTHR10961:SF46">
    <property type="entry name" value="PEROXISOMAL SARCOSINE OXIDASE"/>
    <property type="match status" value="1"/>
</dbReference>
<evidence type="ECO:0000256" key="2">
    <source>
        <dbReference type="ARBA" id="ARBA00010989"/>
    </source>
</evidence>
<dbReference type="GO" id="GO:0004657">
    <property type="term" value="F:proline dehydrogenase activity"/>
    <property type="evidence" value="ECO:0007669"/>
    <property type="project" value="TreeGrafter"/>
</dbReference>
<keyword evidence="3" id="KW-0285">Flavoprotein</keyword>
<evidence type="ECO:0000256" key="3">
    <source>
        <dbReference type="ARBA" id="ARBA00022630"/>
    </source>
</evidence>
<dbReference type="InterPro" id="IPR006076">
    <property type="entry name" value="FAD-dep_OxRdtase"/>
</dbReference>
<dbReference type="AlphaFoldDB" id="A0A427XIH7"/>
<dbReference type="InterPro" id="IPR036188">
    <property type="entry name" value="FAD/NAD-bd_sf"/>
</dbReference>
<reference evidence="7 8" key="1">
    <citation type="submission" date="2018-11" db="EMBL/GenBank/DDBJ databases">
        <title>Genome sequence of Apiotrichum porosum DSM 27194.</title>
        <authorList>
            <person name="Aliyu H."/>
            <person name="Gorte O."/>
            <person name="Ochsenreither K."/>
        </authorList>
    </citation>
    <scope>NUCLEOTIDE SEQUENCE [LARGE SCALE GENOMIC DNA]</scope>
    <source>
        <strain evidence="7 8">DSM 27194</strain>
    </source>
</reference>
<proteinExistence type="inferred from homology"/>
<evidence type="ECO:0000313" key="8">
    <source>
        <dbReference type="Proteomes" id="UP000279236"/>
    </source>
</evidence>
<evidence type="ECO:0000313" key="7">
    <source>
        <dbReference type="EMBL" id="RSH78547.1"/>
    </source>
</evidence>
<dbReference type="GeneID" id="39586816"/>
<dbReference type="Pfam" id="PF01266">
    <property type="entry name" value="DAO"/>
    <property type="match status" value="1"/>
</dbReference>
<gene>
    <name evidence="7" type="ORF">EHS24_002273</name>
</gene>
<comment type="similarity">
    <text evidence="2">Belongs to the MSOX/MTOX family.</text>
</comment>
<evidence type="ECO:0000256" key="4">
    <source>
        <dbReference type="ARBA" id="ARBA00022827"/>
    </source>
</evidence>
<dbReference type="GO" id="GO:0050031">
    <property type="term" value="F:L-pipecolate oxidase activity"/>
    <property type="evidence" value="ECO:0007669"/>
    <property type="project" value="TreeGrafter"/>
</dbReference>
<comment type="caution">
    <text evidence="7">The sequence shown here is derived from an EMBL/GenBank/DDBJ whole genome shotgun (WGS) entry which is preliminary data.</text>
</comment>
<sequence length="425" mass="46011">MTSLFPKPRLLIVGAGELGATAAAEALASGNYDVTILDRAPSIPAVDAASTDINKAVRFDYADEDYAKLAKESMRLWKQDKWRGAYRESGVVFRNISEEFPESIAVYNNAAKLEPRVRLLTTREEVSKALSPSGGAKLGAPTLAAKAYFNPSGGWVHASGAMSVVYDDIKRLGGTLVPGAELALLIIENGDVRGVKCADGREFHGDKVILALGSWTGGHPALKGVVPEGLMVPTGQTIAAVQLSKDEYERYKDLRVVSFLDGSGFYCFPVSPGTLSHADWQPTPDGIMKFALHSGGYVNEANKPRTAGDSDAVAYADEKRVGWIPSDSFRFMRSNDFVIDYTKYPNLMVASGGAGHAFKFLPVMGSIILARLEARLSPQLAHKWRLDRPVVEFQGKDRGGIPRAPLVLENLVSTEELGPERQAKL</sequence>
<dbReference type="Gene3D" id="3.50.50.60">
    <property type="entry name" value="FAD/NAD(P)-binding domain"/>
    <property type="match status" value="3"/>
</dbReference>
<accession>A0A427XIH7</accession>
<dbReference type="EMBL" id="RSCE01000012">
    <property type="protein sequence ID" value="RSH78547.1"/>
    <property type="molecule type" value="Genomic_DNA"/>
</dbReference>
<evidence type="ECO:0000259" key="6">
    <source>
        <dbReference type="Pfam" id="PF01266"/>
    </source>
</evidence>
<name>A0A427XIH7_9TREE</name>
<dbReference type="STRING" id="105984.A0A427XIH7"/>
<dbReference type="RefSeq" id="XP_028473694.1">
    <property type="nucleotide sequence ID" value="XM_028618016.1"/>
</dbReference>